<dbReference type="STRING" id="1602171.ST44_02795"/>
<keyword evidence="3" id="KW-1185">Reference proteome</keyword>
<sequence length="68" mass="7683">MLQSEDCGISALWHIVMLWHIAVLHADGGVRMMQRYVYENKGLADAESDGQFGNNPNMSRVKRNGDTF</sequence>
<protein>
    <submittedName>
        <fullName evidence="2">Uncharacterized protein</fullName>
    </submittedName>
</protein>
<evidence type="ECO:0000313" key="2">
    <source>
        <dbReference type="EMBL" id="KIP64150.1"/>
    </source>
</evidence>
<dbReference type="EMBL" id="JXQK01000031">
    <property type="protein sequence ID" value="KIP64150.1"/>
    <property type="molecule type" value="Genomic_DNA"/>
</dbReference>
<name>A0A0D0J1N5_9BACT</name>
<dbReference type="AlphaFoldDB" id="A0A0D0J1N5"/>
<organism evidence="2 3">
    <name type="scientific">Prevotella pectinovora</name>
    <dbReference type="NCBI Taxonomy" id="1602169"/>
    <lineage>
        <taxon>Bacteria</taxon>
        <taxon>Pseudomonadati</taxon>
        <taxon>Bacteroidota</taxon>
        <taxon>Bacteroidia</taxon>
        <taxon>Bacteroidales</taxon>
        <taxon>Prevotellaceae</taxon>
        <taxon>Prevotella</taxon>
    </lineage>
</organism>
<proteinExistence type="predicted"/>
<dbReference type="Proteomes" id="UP000032046">
    <property type="component" value="Unassembled WGS sequence"/>
</dbReference>
<gene>
    <name evidence="2" type="ORF">ST44_02795</name>
</gene>
<feature type="region of interest" description="Disordered" evidence="1">
    <location>
        <begin position="48"/>
        <end position="68"/>
    </location>
</feature>
<evidence type="ECO:0000256" key="1">
    <source>
        <dbReference type="SAM" id="MobiDB-lite"/>
    </source>
</evidence>
<evidence type="ECO:0000313" key="3">
    <source>
        <dbReference type="Proteomes" id="UP000032046"/>
    </source>
</evidence>
<reference evidence="2 3" key="1">
    <citation type="submission" date="2015-01" db="EMBL/GenBank/DDBJ databases">
        <title>Comparative genomics of non-oral Prevotella species.</title>
        <authorList>
            <person name="Accetto T."/>
            <person name="Nograsek B."/>
            <person name="Avgustin G."/>
        </authorList>
    </citation>
    <scope>NUCLEOTIDE SEQUENCE [LARGE SCALE GENOMIC DNA]</scope>
    <source>
        <strain evidence="2 3">P5-119</strain>
    </source>
</reference>
<comment type="caution">
    <text evidence="2">The sequence shown here is derived from an EMBL/GenBank/DDBJ whole genome shotgun (WGS) entry which is preliminary data.</text>
</comment>
<accession>A0A0D0J1N5</accession>